<dbReference type="Proteomes" id="UP000245133">
    <property type="component" value="Unassembled WGS sequence"/>
</dbReference>
<gene>
    <name evidence="2" type="ORF">LPTSP4_23760</name>
</gene>
<evidence type="ECO:0000313" key="3">
    <source>
        <dbReference type="Proteomes" id="UP000245133"/>
    </source>
</evidence>
<dbReference type="RefSeq" id="WP_108976930.1">
    <property type="nucleotide sequence ID" value="NZ_BFBB01000007.1"/>
</dbReference>
<comment type="caution">
    <text evidence="2">The sequence shown here is derived from an EMBL/GenBank/DDBJ whole genome shotgun (WGS) entry which is preliminary data.</text>
</comment>
<dbReference type="CDD" id="cd19092">
    <property type="entry name" value="AKR_BsYcsN_EcYdhF-like"/>
    <property type="match status" value="1"/>
</dbReference>
<dbReference type="PANTHER" id="PTHR43364:SF1">
    <property type="entry name" value="OXIDOREDUCTASE YDHF"/>
    <property type="match status" value="1"/>
</dbReference>
<evidence type="ECO:0000313" key="2">
    <source>
        <dbReference type="EMBL" id="GBF50849.1"/>
    </source>
</evidence>
<dbReference type="InterPro" id="IPR023210">
    <property type="entry name" value="NADP_OxRdtase_dom"/>
</dbReference>
<dbReference type="EMBL" id="BFBB01000007">
    <property type="protein sequence ID" value="GBF50849.1"/>
    <property type="molecule type" value="Genomic_DNA"/>
</dbReference>
<dbReference type="AlphaFoldDB" id="A0A2P2E1V6"/>
<dbReference type="InterPro" id="IPR020471">
    <property type="entry name" value="AKR"/>
</dbReference>
<dbReference type="Pfam" id="PF00248">
    <property type="entry name" value="Aldo_ket_red"/>
    <property type="match status" value="1"/>
</dbReference>
<dbReference type="Gene3D" id="3.20.20.100">
    <property type="entry name" value="NADP-dependent oxidoreductase domain"/>
    <property type="match status" value="1"/>
</dbReference>
<dbReference type="GO" id="GO:0005829">
    <property type="term" value="C:cytosol"/>
    <property type="evidence" value="ECO:0007669"/>
    <property type="project" value="TreeGrafter"/>
</dbReference>
<sequence length="301" mass="33759">MTVPQTTLHSNGPKISSLVYGIWRMHEDPLGSSPKRILEKIHTCLEQGIDTFDHADIYGDFGNEELFGAALKEEPSLYSRLKIITKCGIQIPGKKFKTKHYNTSAAHIRYSVERSLRKLGLDSLDLVLIHRPDPLMDPEEIAESFLSLSKEGKVKHFGVSNFTTSQFSLLQSAYSKPLVTNQIELSPLVSNALFDGTIDQLFESKCKAMVWSPTAGGRIFKPNEERAKALFETLSEIAKRYAVSPDQILYAWFRVHPAGLIPVLGTNDIDRIISASKSFSFEISRIEWFEILQAGRGKEVA</sequence>
<accession>A0A2P2E1V6</accession>
<protein>
    <submittedName>
        <fullName evidence="2">Oxidoreductase, aldo/keto reductase family protein</fullName>
    </submittedName>
</protein>
<keyword evidence="3" id="KW-1185">Reference proteome</keyword>
<organism evidence="2 3">
    <name type="scientific">Leptospira ryugenii</name>
    <dbReference type="NCBI Taxonomy" id="1917863"/>
    <lineage>
        <taxon>Bacteria</taxon>
        <taxon>Pseudomonadati</taxon>
        <taxon>Spirochaetota</taxon>
        <taxon>Spirochaetia</taxon>
        <taxon>Leptospirales</taxon>
        <taxon>Leptospiraceae</taxon>
        <taxon>Leptospira</taxon>
    </lineage>
</organism>
<dbReference type="GO" id="GO:0016491">
    <property type="term" value="F:oxidoreductase activity"/>
    <property type="evidence" value="ECO:0007669"/>
    <property type="project" value="InterPro"/>
</dbReference>
<dbReference type="SUPFAM" id="SSF51430">
    <property type="entry name" value="NAD(P)-linked oxidoreductase"/>
    <property type="match status" value="1"/>
</dbReference>
<dbReference type="InterPro" id="IPR050523">
    <property type="entry name" value="AKR_Detox_Biosynth"/>
</dbReference>
<dbReference type="OrthoDB" id="9773828at2"/>
<feature type="domain" description="NADP-dependent oxidoreductase" evidence="1">
    <location>
        <begin position="18"/>
        <end position="290"/>
    </location>
</feature>
<reference evidence="2 3" key="1">
    <citation type="submission" date="2018-02" db="EMBL/GenBank/DDBJ databases">
        <title>Novel Leptospira species isolated from soil and water in Japan.</title>
        <authorList>
            <person name="Nakao R."/>
            <person name="Masuzawa T."/>
        </authorList>
    </citation>
    <scope>NUCLEOTIDE SEQUENCE [LARGE SCALE GENOMIC DNA]</scope>
    <source>
        <strain evidence="2 3">YH101</strain>
    </source>
</reference>
<name>A0A2P2E1V6_9LEPT</name>
<evidence type="ECO:0000259" key="1">
    <source>
        <dbReference type="Pfam" id="PF00248"/>
    </source>
</evidence>
<proteinExistence type="predicted"/>
<dbReference type="InterPro" id="IPR036812">
    <property type="entry name" value="NAD(P)_OxRdtase_dom_sf"/>
</dbReference>
<dbReference type="PRINTS" id="PR00069">
    <property type="entry name" value="ALDKETRDTASE"/>
</dbReference>
<dbReference type="PANTHER" id="PTHR43364">
    <property type="entry name" value="NADH-SPECIFIC METHYLGLYOXAL REDUCTASE-RELATED"/>
    <property type="match status" value="1"/>
</dbReference>